<feature type="signal peptide" evidence="2">
    <location>
        <begin position="1"/>
        <end position="22"/>
    </location>
</feature>
<keyword evidence="2" id="KW-0732">Signal</keyword>
<keyword evidence="1" id="KW-0812">Transmembrane</keyword>
<evidence type="ECO:0000256" key="2">
    <source>
        <dbReference type="SAM" id="SignalP"/>
    </source>
</evidence>
<organism evidence="3 4">
    <name type="scientific">Tilletia horrida</name>
    <dbReference type="NCBI Taxonomy" id="155126"/>
    <lineage>
        <taxon>Eukaryota</taxon>
        <taxon>Fungi</taxon>
        <taxon>Dikarya</taxon>
        <taxon>Basidiomycota</taxon>
        <taxon>Ustilaginomycotina</taxon>
        <taxon>Exobasidiomycetes</taxon>
        <taxon>Tilletiales</taxon>
        <taxon>Tilletiaceae</taxon>
        <taxon>Tilletia</taxon>
    </lineage>
</organism>
<reference evidence="3" key="1">
    <citation type="journal article" date="2023" name="PhytoFront">
        <title>Draft Genome Resources of Seven Strains of Tilletia horrida, Causal Agent of Kernel Smut of Rice.</title>
        <authorList>
            <person name="Khanal S."/>
            <person name="Antony Babu S."/>
            <person name="Zhou X.G."/>
        </authorList>
    </citation>
    <scope>NUCLEOTIDE SEQUENCE</scope>
    <source>
        <strain evidence="3">TX3</strain>
    </source>
</reference>
<name>A0AAN6G7P9_9BASI</name>
<keyword evidence="1" id="KW-0472">Membrane</keyword>
<feature type="transmembrane region" description="Helical" evidence="1">
    <location>
        <begin position="242"/>
        <end position="262"/>
    </location>
</feature>
<gene>
    <name evidence="3" type="ORF">OC842_006698</name>
</gene>
<proteinExistence type="predicted"/>
<keyword evidence="1" id="KW-1133">Transmembrane helix</keyword>
<dbReference type="AlphaFoldDB" id="A0AAN6G7P9"/>
<feature type="chain" id="PRO_5042827815" evidence="2">
    <location>
        <begin position="23"/>
        <end position="265"/>
    </location>
</feature>
<evidence type="ECO:0000313" key="4">
    <source>
        <dbReference type="Proteomes" id="UP001176521"/>
    </source>
</evidence>
<dbReference type="EMBL" id="JAPDMQ010000647">
    <property type="protein sequence ID" value="KAK0521699.1"/>
    <property type="molecule type" value="Genomic_DNA"/>
</dbReference>
<sequence>MTHTNWLLLFAWLAALAHFCLADPSPDFPYANAPPLPRVTSPPSLWGDLQIRGSEELGENHLQLYEQRQEQPQERQLTLTPGARPTPIYVPLADPKDTYSACFWGIGNAGQTVYKVFETAPTGEEWEAYLLSGPLGVSLYHDRLTTRVNGSLETVIASATCKYDQPREGNVATADCNWMAMIDPPATSWYRYTTALTATYTPDLCQLQHNTKTSWDIGSGNGSFDPNPDSVPQSWAVRRMEYWAMTSIWAVGMIGCLAIIGLRVL</sequence>
<protein>
    <submittedName>
        <fullName evidence="3">Uncharacterized protein</fullName>
    </submittedName>
</protein>
<keyword evidence="4" id="KW-1185">Reference proteome</keyword>
<evidence type="ECO:0000313" key="3">
    <source>
        <dbReference type="EMBL" id="KAK0521699.1"/>
    </source>
</evidence>
<dbReference type="Proteomes" id="UP001176521">
    <property type="component" value="Unassembled WGS sequence"/>
</dbReference>
<comment type="caution">
    <text evidence="3">The sequence shown here is derived from an EMBL/GenBank/DDBJ whole genome shotgun (WGS) entry which is preliminary data.</text>
</comment>
<accession>A0AAN6G7P9</accession>
<evidence type="ECO:0000256" key="1">
    <source>
        <dbReference type="SAM" id="Phobius"/>
    </source>
</evidence>